<name>A0A7C9FDC6_9BACT</name>
<dbReference type="PANTHER" id="PTHR42841">
    <property type="entry name" value="AMINE OXIDASE"/>
    <property type="match status" value="1"/>
</dbReference>
<dbReference type="AlphaFoldDB" id="A0A7C9FDC6"/>
<evidence type="ECO:0000313" key="2">
    <source>
        <dbReference type="EMBL" id="MPR34607.1"/>
    </source>
</evidence>
<proteinExistence type="predicted"/>
<dbReference type="Pfam" id="PF01593">
    <property type="entry name" value="Amino_oxidase"/>
    <property type="match status" value="1"/>
</dbReference>
<dbReference type="InterPro" id="IPR036188">
    <property type="entry name" value="FAD/NAD-bd_sf"/>
</dbReference>
<reference evidence="2 3" key="1">
    <citation type="submission" date="2019-10" db="EMBL/GenBank/DDBJ databases">
        <title>Draft Genome Sequence of Cytophagaceae sp. SJW1-29.</title>
        <authorList>
            <person name="Choi A."/>
        </authorList>
    </citation>
    <scope>NUCLEOTIDE SEQUENCE [LARGE SCALE GENOMIC DNA]</scope>
    <source>
        <strain evidence="2 3">SJW1-29</strain>
    </source>
</reference>
<feature type="domain" description="Amine oxidase" evidence="1">
    <location>
        <begin position="14"/>
        <end position="410"/>
    </location>
</feature>
<evidence type="ECO:0000313" key="3">
    <source>
        <dbReference type="Proteomes" id="UP000479293"/>
    </source>
</evidence>
<keyword evidence="3" id="KW-1185">Reference proteome</keyword>
<dbReference type="EMBL" id="WHLY01000002">
    <property type="protein sequence ID" value="MPR34607.1"/>
    <property type="molecule type" value="Genomic_DNA"/>
</dbReference>
<dbReference type="Gene3D" id="3.50.50.60">
    <property type="entry name" value="FAD/NAD(P)-binding domain"/>
    <property type="match status" value="1"/>
</dbReference>
<evidence type="ECO:0000259" key="1">
    <source>
        <dbReference type="Pfam" id="PF01593"/>
    </source>
</evidence>
<accession>A0A7C9FDC6</accession>
<organism evidence="2 3">
    <name type="scientific">Salmonirosea aquatica</name>
    <dbReference type="NCBI Taxonomy" id="2654236"/>
    <lineage>
        <taxon>Bacteria</taxon>
        <taxon>Pseudomonadati</taxon>
        <taxon>Bacteroidota</taxon>
        <taxon>Cytophagia</taxon>
        <taxon>Cytophagales</taxon>
        <taxon>Spirosomataceae</taxon>
        <taxon>Salmonirosea</taxon>
    </lineage>
</organism>
<dbReference type="Proteomes" id="UP000479293">
    <property type="component" value="Unassembled WGS sequence"/>
</dbReference>
<dbReference type="GO" id="GO:0016491">
    <property type="term" value="F:oxidoreductase activity"/>
    <property type="evidence" value="ECO:0007669"/>
    <property type="project" value="InterPro"/>
</dbReference>
<dbReference type="RefSeq" id="WP_152760976.1">
    <property type="nucleotide sequence ID" value="NZ_WHLY01000002.1"/>
</dbReference>
<dbReference type="SUPFAM" id="SSF51905">
    <property type="entry name" value="FAD/NAD(P)-binding domain"/>
    <property type="match status" value="1"/>
</dbReference>
<dbReference type="Gene3D" id="3.90.660.20">
    <property type="entry name" value="Protoporphyrinogen oxidase, mitochondrial, domain 2"/>
    <property type="match status" value="1"/>
</dbReference>
<sequence length="415" mass="45588">METSYPIIIIGGGVAGLACARYLHQAGVVPRVLEASDAVGGRVRTDVLDGFRLDRGFQILLTAYPEARRLLHYDALNLQAFRSGAMIRQDNGFTEMPNPLREPLTVFKALTASVGTLGDKLRLVELMREVNTVARAEDFFRDQDTTTLAYLQNYGWSPQMIATFFEPFFGGVFLENDLITSSNFFRFVFKQFYNGEAVLPAKGMQAIPEQLAAGLPAGTLRLNSPVAALEGQTILLKNGETIRAETVVLATDAATADRLLGASQKRQYNVTTCTYFAANRSPSTKKMLILNPNRLSVVHHLCVPSDVAFGYAPDGQSLISVSTQGLDLADDAKLAADIRLELGKWFGDEVKDWRHLRTYHLPQALVRYEAGSTPESLQLAPGLYRCGDYTAYPSLNAALQTGREVAEMIIGVQQP</sequence>
<protein>
    <submittedName>
        <fullName evidence="2">NAD(P)-binding protein</fullName>
    </submittedName>
</protein>
<gene>
    <name evidence="2" type="ORF">GBK04_14885</name>
</gene>
<dbReference type="Gene3D" id="1.10.3110.10">
    <property type="entry name" value="protoporphyrinogen ix oxidase, domain 3"/>
    <property type="match status" value="1"/>
</dbReference>
<dbReference type="InterPro" id="IPR002937">
    <property type="entry name" value="Amino_oxidase"/>
</dbReference>
<comment type="caution">
    <text evidence="2">The sequence shown here is derived from an EMBL/GenBank/DDBJ whole genome shotgun (WGS) entry which is preliminary data.</text>
</comment>